<dbReference type="AlphaFoldDB" id="A0A4R8UY21"/>
<dbReference type="EMBL" id="SOFD01000035">
    <property type="protein sequence ID" value="TFB74440.1"/>
    <property type="molecule type" value="Genomic_DNA"/>
</dbReference>
<evidence type="ECO:0000259" key="1">
    <source>
        <dbReference type="Pfam" id="PF10006"/>
    </source>
</evidence>
<protein>
    <submittedName>
        <fullName evidence="3">DUF2249 domain-containing protein</fullName>
    </submittedName>
    <submittedName>
        <fullName evidence="2">Uncharacterized conserved protein</fullName>
    </submittedName>
</protein>
<evidence type="ECO:0000313" key="5">
    <source>
        <dbReference type="Proteomes" id="UP000298252"/>
    </source>
</evidence>
<feature type="domain" description="DUF2249" evidence="1">
    <location>
        <begin position="37"/>
        <end position="98"/>
    </location>
</feature>
<keyword evidence="5" id="KW-1185">Reference proteome</keyword>
<dbReference type="Proteomes" id="UP000298252">
    <property type="component" value="Unassembled WGS sequence"/>
</dbReference>
<dbReference type="InterPro" id="IPR018720">
    <property type="entry name" value="DUF2249"/>
</dbReference>
<dbReference type="Pfam" id="PF10006">
    <property type="entry name" value="DUF2249"/>
    <property type="match status" value="1"/>
</dbReference>
<proteinExistence type="predicted"/>
<organism evidence="2 4">
    <name type="scientific">Cryobacterium flavum</name>
    <dbReference type="NCBI Taxonomy" id="1424659"/>
    <lineage>
        <taxon>Bacteria</taxon>
        <taxon>Bacillati</taxon>
        <taxon>Actinomycetota</taxon>
        <taxon>Actinomycetes</taxon>
        <taxon>Micrococcales</taxon>
        <taxon>Microbacteriaceae</taxon>
        <taxon>Cryobacterium</taxon>
    </lineage>
</organism>
<dbReference type="RefSeq" id="WP_092339925.1">
    <property type="nucleotide sequence ID" value="NZ_FNIB01000004.1"/>
</dbReference>
<dbReference type="STRING" id="1424659.SAMN05216368_10446"/>
<dbReference type="Proteomes" id="UP000199639">
    <property type="component" value="Unassembled WGS sequence"/>
</dbReference>
<evidence type="ECO:0000313" key="2">
    <source>
        <dbReference type="EMBL" id="SDN16132.1"/>
    </source>
</evidence>
<reference evidence="3 5" key="2">
    <citation type="submission" date="2019-03" db="EMBL/GenBank/DDBJ databases">
        <title>Genomics of glacier-inhabiting Cryobacterium strains.</title>
        <authorList>
            <person name="Liu Q."/>
            <person name="Xin Y.-H."/>
        </authorList>
    </citation>
    <scope>NUCLEOTIDE SEQUENCE [LARGE SCALE GENOMIC DNA]</scope>
    <source>
        <strain evidence="3 5">Hh8</strain>
    </source>
</reference>
<name>A0A4R8UY21_9MICO</name>
<evidence type="ECO:0000313" key="4">
    <source>
        <dbReference type="Proteomes" id="UP000199639"/>
    </source>
</evidence>
<reference evidence="2 4" key="1">
    <citation type="submission" date="2016-10" db="EMBL/GenBank/DDBJ databases">
        <authorList>
            <person name="Varghese N."/>
            <person name="Submissions S."/>
        </authorList>
    </citation>
    <scope>NUCLEOTIDE SEQUENCE [LARGE SCALE GENOMIC DNA]</scope>
    <source>
        <strain evidence="2 4">CGMCC 1.11215</strain>
    </source>
</reference>
<accession>A0A4R8UY21</accession>
<gene>
    <name evidence="3" type="ORF">E3O21_13735</name>
    <name evidence="2" type="ORF">SAMN05216368_10446</name>
</gene>
<dbReference type="EMBL" id="FNIB01000004">
    <property type="protein sequence ID" value="SDN16132.1"/>
    <property type="molecule type" value="Genomic_DNA"/>
</dbReference>
<evidence type="ECO:0000313" key="3">
    <source>
        <dbReference type="EMBL" id="TFB74440.1"/>
    </source>
</evidence>
<sequence>MTAEPINLSASRPGAADVDAPAAHACACGHDDTETIVLDTRPIPHAIRHATIFGALGVIQPGFALDLVASHNPLPLLGQLEASRLGDFAVSYLESGPETGPCASPALTRPTAGLI</sequence>